<protein>
    <recommendedName>
        <fullName evidence="3">Phage protein</fullName>
    </recommendedName>
</protein>
<dbReference type="RefSeq" id="WP_014574035.1">
    <property type="nucleotide sequence ID" value="NC_017501.1"/>
</dbReference>
<evidence type="ECO:0000313" key="1">
    <source>
        <dbReference type="EMBL" id="CAX50139.1"/>
    </source>
</evidence>
<dbReference type="AlphaFoldDB" id="A0A9K2PRQ7"/>
<dbReference type="EMBL" id="FM999788">
    <property type="protein sequence ID" value="CAX50139.1"/>
    <property type="molecule type" value="Genomic_DNA"/>
</dbReference>
<reference evidence="1 2" key="1">
    <citation type="journal article" date="2009" name="Genome Biol.">
        <title>NeMeSys: a biological resource for narrowing the gap between sequence and function in the human pathogen Neisseria meningitidis.</title>
        <authorList>
            <person name="Rusniok C."/>
            <person name="Vallenet D."/>
            <person name="Floquet S."/>
            <person name="Ewles H."/>
            <person name="Mouze-Soulama C."/>
            <person name="Brown D."/>
            <person name="Lajus A."/>
            <person name="Buchrieser C."/>
            <person name="Medigue C."/>
            <person name="Glaser P."/>
            <person name="Pelicic V."/>
        </authorList>
    </citation>
    <scope>NUCLEOTIDE SEQUENCE [LARGE SCALE GENOMIC DNA]</scope>
    <source>
        <strain evidence="1 2">8013</strain>
    </source>
</reference>
<name>A0A9K2PRQ7_NEIM8</name>
<sequence length="113" mass="12923">MTTYRELVQRTVACRHADLELGLSRAREQEPFVIHVSDLLDKAGIDYAVRMDKDFQTTFHLEYPITNYNTFKRAVWQTLGAYYCVCNDGDGLEIASNRPDGYAVRIVFGDVPV</sequence>
<dbReference type="KEGG" id="nmt:NMV_1289"/>
<organism evidence="1 2">
    <name type="scientific">Neisseria meningitidis serogroup C (strain 8013)</name>
    <dbReference type="NCBI Taxonomy" id="604162"/>
    <lineage>
        <taxon>Bacteria</taxon>
        <taxon>Pseudomonadati</taxon>
        <taxon>Pseudomonadota</taxon>
        <taxon>Betaproteobacteria</taxon>
        <taxon>Neisseriales</taxon>
        <taxon>Neisseriaceae</taxon>
        <taxon>Neisseria</taxon>
    </lineage>
</organism>
<proteinExistence type="predicted"/>
<gene>
    <name evidence="1" type="ordered locus">NMV_1289</name>
</gene>
<dbReference type="Proteomes" id="UP000002076">
    <property type="component" value="Chromosome"/>
</dbReference>
<evidence type="ECO:0000313" key="2">
    <source>
        <dbReference type="Proteomes" id="UP000002076"/>
    </source>
</evidence>
<evidence type="ECO:0008006" key="3">
    <source>
        <dbReference type="Google" id="ProtNLM"/>
    </source>
</evidence>
<accession>A0A9K2PRQ7</accession>